<dbReference type="AlphaFoldDB" id="A0A239H9H3"/>
<dbReference type="InterPro" id="IPR036520">
    <property type="entry name" value="UPF0759_sf"/>
</dbReference>
<dbReference type="RefSeq" id="WP_089306479.1">
    <property type="nucleotide sequence ID" value="NZ_FZOO01000007.1"/>
</dbReference>
<feature type="compositionally biased region" description="Low complexity" evidence="1">
    <location>
        <begin position="260"/>
        <end position="279"/>
    </location>
</feature>
<dbReference type="Pfam" id="PF01904">
    <property type="entry name" value="DUF72"/>
    <property type="match status" value="1"/>
</dbReference>
<dbReference type="PANTHER" id="PTHR30348">
    <property type="entry name" value="UNCHARACTERIZED PROTEIN YECE"/>
    <property type="match status" value="1"/>
</dbReference>
<evidence type="ECO:0000256" key="1">
    <source>
        <dbReference type="SAM" id="MobiDB-lite"/>
    </source>
</evidence>
<name>A0A239H9H3_9ACTN</name>
<keyword evidence="3" id="KW-1185">Reference proteome</keyword>
<dbReference type="Proteomes" id="UP000198373">
    <property type="component" value="Unassembled WGS sequence"/>
</dbReference>
<dbReference type="PANTHER" id="PTHR30348:SF4">
    <property type="entry name" value="DUF72 DOMAIN-CONTAINING PROTEIN"/>
    <property type="match status" value="1"/>
</dbReference>
<organism evidence="2 3">
    <name type="scientific">Geodermatophilus pulveris</name>
    <dbReference type="NCBI Taxonomy" id="1564159"/>
    <lineage>
        <taxon>Bacteria</taxon>
        <taxon>Bacillati</taxon>
        <taxon>Actinomycetota</taxon>
        <taxon>Actinomycetes</taxon>
        <taxon>Geodermatophilales</taxon>
        <taxon>Geodermatophilaceae</taxon>
        <taxon>Geodermatophilus</taxon>
    </lineage>
</organism>
<dbReference type="OrthoDB" id="9780310at2"/>
<proteinExistence type="predicted"/>
<evidence type="ECO:0000313" key="3">
    <source>
        <dbReference type="Proteomes" id="UP000198373"/>
    </source>
</evidence>
<evidence type="ECO:0000313" key="2">
    <source>
        <dbReference type="EMBL" id="SNS76904.1"/>
    </source>
</evidence>
<reference evidence="3" key="1">
    <citation type="submission" date="2017-06" db="EMBL/GenBank/DDBJ databases">
        <authorList>
            <person name="Varghese N."/>
            <person name="Submissions S."/>
        </authorList>
    </citation>
    <scope>NUCLEOTIDE SEQUENCE [LARGE SCALE GENOMIC DNA]</scope>
    <source>
        <strain evidence="3">DSM 46839</strain>
    </source>
</reference>
<dbReference type="InterPro" id="IPR002763">
    <property type="entry name" value="DUF72"/>
</dbReference>
<feature type="region of interest" description="Disordered" evidence="1">
    <location>
        <begin position="241"/>
        <end position="279"/>
    </location>
</feature>
<accession>A0A239H9H3</accession>
<dbReference type="EMBL" id="FZOO01000007">
    <property type="protein sequence ID" value="SNS76904.1"/>
    <property type="molecule type" value="Genomic_DNA"/>
</dbReference>
<dbReference type="SUPFAM" id="SSF117396">
    <property type="entry name" value="TM1631-like"/>
    <property type="match status" value="1"/>
</dbReference>
<gene>
    <name evidence="2" type="ORF">SAMN06893096_107227</name>
</gene>
<dbReference type="Gene3D" id="3.20.20.410">
    <property type="entry name" value="Protein of unknown function UPF0759"/>
    <property type="match status" value="1"/>
</dbReference>
<sequence>MAVVIGTSGWQYRDWRGRFYPPRLPQRLWLEHHAAHFATVESNNAFYRLPERATFEAWRARTPPDVRWAVKASRFLTHVKRLRDPEEPVARLVDRVAGLGDRLAAVLLQLPPTLRADPVLLRDCLQQFPAGTRVAVEPRHDSWWTDEVRAVLERHEAALCWADRAEQPVTPLWRTTQWGYLRLHTGAEGWAYRPATLRLWAERVSATYGDADVLVYLNNDPGGAAVTDAVVLAGEVRRTGRTPTRVPTLDQATGRAWASPGTPQAGTPLAGAGPGLPQE</sequence>
<protein>
    <submittedName>
        <fullName evidence="2">Uncharacterized conserved protein YecE, DUF72 family</fullName>
    </submittedName>
</protein>